<name>A0ABS9D7N6_9ALTE</name>
<dbReference type="GO" id="GO:0016757">
    <property type="term" value="F:glycosyltransferase activity"/>
    <property type="evidence" value="ECO:0007669"/>
    <property type="project" value="UniProtKB-KW"/>
</dbReference>
<gene>
    <name evidence="1" type="ORF">L0668_06150</name>
</gene>
<protein>
    <submittedName>
        <fullName evidence="1">Glycosyltransferase</fullName>
        <ecNumber evidence="1">2.4.-.-</ecNumber>
    </submittedName>
</protein>
<dbReference type="EC" id="2.4.-.-" evidence="1"/>
<organism evidence="1 2">
    <name type="scientific">Paraglaciecola algarum</name>
    <dbReference type="NCBI Taxonomy" id="3050085"/>
    <lineage>
        <taxon>Bacteria</taxon>
        <taxon>Pseudomonadati</taxon>
        <taxon>Pseudomonadota</taxon>
        <taxon>Gammaproteobacteria</taxon>
        <taxon>Alteromonadales</taxon>
        <taxon>Alteromonadaceae</taxon>
        <taxon>Paraglaciecola</taxon>
    </lineage>
</organism>
<dbReference type="RefSeq" id="WP_235311197.1">
    <property type="nucleotide sequence ID" value="NZ_JAKGAS010000002.1"/>
</dbReference>
<dbReference type="PANTHER" id="PTHR12526:SF637">
    <property type="entry name" value="GLYCOSYLTRANSFERASE EPSF-RELATED"/>
    <property type="match status" value="1"/>
</dbReference>
<dbReference type="PANTHER" id="PTHR12526">
    <property type="entry name" value="GLYCOSYLTRANSFERASE"/>
    <property type="match status" value="1"/>
</dbReference>
<proteinExistence type="predicted"/>
<dbReference type="Pfam" id="PF13692">
    <property type="entry name" value="Glyco_trans_1_4"/>
    <property type="match status" value="1"/>
</dbReference>
<dbReference type="EMBL" id="JAKGAS010000002">
    <property type="protein sequence ID" value="MCF2947681.1"/>
    <property type="molecule type" value="Genomic_DNA"/>
</dbReference>
<dbReference type="Gene3D" id="3.40.50.2000">
    <property type="entry name" value="Glycogen Phosphorylase B"/>
    <property type="match status" value="2"/>
</dbReference>
<sequence length="390" mass="44390">MQLDVIIEQRFYCCSKKQYWTDNAFPNAFWVRYLTVFSAVNIVARVEHVANPKSDWKRVDGDNVHFVDLPCYIGPFGFVKTFPSLYKKIRSRLGIERKVIYRIPGILSTLYQLFATTKSQKYGAEVVGDPADVFSVGASKSVFRGFFKWLFVKMLKAQCSGATSISYVTEYSLQQRYPPNPKAFHTHYSSIQLTQADYHQRDTYNLSKELKIICIGNLTQPYKGCDFMLESLAQLKELGVNCQLTWIGGGYLLAEMQQLVKGLGIDQQVNFVGNLSDRNEIRARLDQADVFVLSSRQEGLPRVLIESMARSLVCVATNVGGVKELLSNDFIIEKDNQSQLVAQIQRLSGLAEQDLLTIAQTNYQKSLDYQDSVLTQRRESMFKHLLGERS</sequence>
<comment type="caution">
    <text evidence="1">The sequence shown here is derived from an EMBL/GenBank/DDBJ whole genome shotgun (WGS) entry which is preliminary data.</text>
</comment>
<evidence type="ECO:0000313" key="2">
    <source>
        <dbReference type="Proteomes" id="UP001521137"/>
    </source>
</evidence>
<evidence type="ECO:0000313" key="1">
    <source>
        <dbReference type="EMBL" id="MCF2947681.1"/>
    </source>
</evidence>
<dbReference type="SUPFAM" id="SSF53756">
    <property type="entry name" value="UDP-Glycosyltransferase/glycogen phosphorylase"/>
    <property type="match status" value="1"/>
</dbReference>
<keyword evidence="2" id="KW-1185">Reference proteome</keyword>
<reference evidence="1 2" key="1">
    <citation type="submission" date="2022-01" db="EMBL/GenBank/DDBJ databases">
        <title>Paraglaciecola sp. G1-23.</title>
        <authorList>
            <person name="Jin M.S."/>
            <person name="Han D.M."/>
            <person name="Kim H.M."/>
            <person name="Jeon C.O."/>
        </authorList>
    </citation>
    <scope>NUCLEOTIDE SEQUENCE [LARGE SCALE GENOMIC DNA]</scope>
    <source>
        <strain evidence="1 2">G1-23</strain>
    </source>
</reference>
<accession>A0ABS9D7N6</accession>
<dbReference type="Proteomes" id="UP001521137">
    <property type="component" value="Unassembled WGS sequence"/>
</dbReference>
<keyword evidence="1" id="KW-0808">Transferase</keyword>
<keyword evidence="1" id="KW-0328">Glycosyltransferase</keyword>